<dbReference type="Gene3D" id="3.80.10.10">
    <property type="entry name" value="Ribonuclease Inhibitor"/>
    <property type="match status" value="3"/>
</dbReference>
<accession>A0A8H7ZAD9</accession>
<dbReference type="PANTHER" id="PTHR45712">
    <property type="entry name" value="AGAP008170-PA"/>
    <property type="match status" value="1"/>
</dbReference>
<dbReference type="OrthoDB" id="4090081at2759"/>
<evidence type="ECO:0000256" key="1">
    <source>
        <dbReference type="ARBA" id="ARBA00022614"/>
    </source>
</evidence>
<dbReference type="PANTHER" id="PTHR45712:SF22">
    <property type="entry name" value="INSULIN-LIKE GROWTH FACTOR-BINDING PROTEIN COMPLEX ACID LABILE SUBUNIT"/>
    <property type="match status" value="1"/>
</dbReference>
<proteinExistence type="predicted"/>
<protein>
    <submittedName>
        <fullName evidence="4">Uncharacterized protein</fullName>
    </submittedName>
</protein>
<dbReference type="InterPro" id="IPR050333">
    <property type="entry name" value="SLRP"/>
</dbReference>
<keyword evidence="2" id="KW-0677">Repeat</keyword>
<dbReference type="SUPFAM" id="SSF52047">
    <property type="entry name" value="RNI-like"/>
    <property type="match status" value="1"/>
</dbReference>
<dbReference type="PROSITE" id="PS51450">
    <property type="entry name" value="LRR"/>
    <property type="match status" value="1"/>
</dbReference>
<feature type="region of interest" description="Disordered" evidence="3">
    <location>
        <begin position="749"/>
        <end position="788"/>
    </location>
</feature>
<feature type="compositionally biased region" description="Acidic residues" evidence="3">
    <location>
        <begin position="751"/>
        <end position="788"/>
    </location>
</feature>
<evidence type="ECO:0000256" key="2">
    <source>
        <dbReference type="ARBA" id="ARBA00022737"/>
    </source>
</evidence>
<keyword evidence="5" id="KW-1185">Reference proteome</keyword>
<dbReference type="InterPro" id="IPR001611">
    <property type="entry name" value="Leu-rich_rpt"/>
</dbReference>
<dbReference type="InterPro" id="IPR032675">
    <property type="entry name" value="LRR_dom_sf"/>
</dbReference>
<dbReference type="EMBL" id="JAEOAQ010000006">
    <property type="protein sequence ID" value="KAG5418210.1"/>
    <property type="molecule type" value="Genomic_DNA"/>
</dbReference>
<sequence>MSRISLDQYQNDILCEIVSIAGIPNLTRLLDSAFLQNNGNIQEAINNVITQKSIYKYDYATTPFTYREFGVIFMRRRADFTSVVEFGVFDDYCVENEVKVELELSYLMRTILDWIELERLLNGLKPSKVVKIRLKIDLSESHSILGLDRLPLLLGPVKERLIALSIESNSFDGSRGALDLEYLRDIEVLELLRCGIKGSFSHCHNLKELEYMPSGRENPIDISNLPPTLKRLHLYRCDDIKGVLNKSVQFPSLESISVSYEGPELPSSVKDLLQLMTCSNTTSIELDGSRKDDTSGNEEFLKILHKEAKKKGFKLDSLKIDAFFHSKLHLLPSKHLDQNYMRNQHWHPSELPSTLQEMRFDEMEVPSSKQIIQYFPASLVRLDLCNGTEIDWSDSDLDFSKFTNMKSLQLQYCEIRDYIYSFAFPSSLEEMKLWDIGISSINEIKFPKRLKRLQVTSEEIEEVINPPFPLSLRELDLSYNRIKKIDVTSNKFGEPLQIDLLDLRFNRSELPLSDCKLPDTLRYLFMGHCVQDEAFHFNDNLCILKLDRCVFKKQQGVTFGSNLKSLEMVNSRLTHFNVNLPESLEEIDLSRNKLAEVPVQLCYLKNLRKISVERNQIRYVYMNFISSSLEVFKVNCNKIKEIQLTFPESVTNLLSVDLSANRLKRFSMAMIGHNDRTLHNNLYELVLSENEFLSDEDISILSTQLPKSVQFMWGKKEATPYLHNSVYAINELPNRYLVRREIFSGPYAFDSDMESGEDMDSDGELEMGSGEDEDLDIDSNEGDYSDSG</sequence>
<dbReference type="RefSeq" id="XP_067547326.1">
    <property type="nucleotide sequence ID" value="XM_067693623.1"/>
</dbReference>
<evidence type="ECO:0000313" key="4">
    <source>
        <dbReference type="EMBL" id="KAG5418210.1"/>
    </source>
</evidence>
<comment type="caution">
    <text evidence="4">The sequence shown here is derived from an EMBL/GenBank/DDBJ whole genome shotgun (WGS) entry which is preliminary data.</text>
</comment>
<evidence type="ECO:0000313" key="5">
    <source>
        <dbReference type="Proteomes" id="UP000669133"/>
    </source>
</evidence>
<name>A0A8H7ZAD9_9ASCO</name>
<reference evidence="4 5" key="1">
    <citation type="submission" date="2020-12" db="EMBL/GenBank/DDBJ databases">
        <title>Effect of drift, selection, and recombination on the evolution of hybrid genomes in Candida yeast pathogens.</title>
        <authorList>
            <person name="Mixao V."/>
            <person name="Ksiezopolska E."/>
            <person name="Saus E."/>
            <person name="Boekhout T."/>
            <person name="Gacser A."/>
            <person name="Gabaldon T."/>
        </authorList>
    </citation>
    <scope>NUCLEOTIDE SEQUENCE [LARGE SCALE GENOMIC DNA]</scope>
    <source>
        <strain evidence="4 5">BP57</strain>
    </source>
</reference>
<dbReference type="SUPFAM" id="SSF52058">
    <property type="entry name" value="L domain-like"/>
    <property type="match status" value="1"/>
</dbReference>
<dbReference type="Proteomes" id="UP000669133">
    <property type="component" value="Unassembled WGS sequence"/>
</dbReference>
<gene>
    <name evidence="4" type="ORF">I9W82_004540</name>
</gene>
<dbReference type="AlphaFoldDB" id="A0A8H7ZAD9"/>
<keyword evidence="1" id="KW-0433">Leucine-rich repeat</keyword>
<organism evidence="4 5">
    <name type="scientific">Candida metapsilosis</name>
    <dbReference type="NCBI Taxonomy" id="273372"/>
    <lineage>
        <taxon>Eukaryota</taxon>
        <taxon>Fungi</taxon>
        <taxon>Dikarya</taxon>
        <taxon>Ascomycota</taxon>
        <taxon>Saccharomycotina</taxon>
        <taxon>Pichiomycetes</taxon>
        <taxon>Debaryomycetaceae</taxon>
        <taxon>Candida/Lodderomyces clade</taxon>
        <taxon>Candida</taxon>
    </lineage>
</organism>
<evidence type="ECO:0000256" key="3">
    <source>
        <dbReference type="SAM" id="MobiDB-lite"/>
    </source>
</evidence>
<dbReference type="GeneID" id="93653169"/>